<dbReference type="PANTHER" id="PTHR33233:SF14">
    <property type="entry name" value="ENDONUCLEASE_EXONUCLEASE_PHOSPHATASE"/>
    <property type="match status" value="1"/>
</dbReference>
<feature type="compositionally biased region" description="Basic and acidic residues" evidence="1">
    <location>
        <begin position="225"/>
        <end position="240"/>
    </location>
</feature>
<keyword evidence="3" id="KW-1185">Reference proteome</keyword>
<dbReference type="EMBL" id="OOIL02002066">
    <property type="protein sequence ID" value="VFQ80074.1"/>
    <property type="molecule type" value="Genomic_DNA"/>
</dbReference>
<feature type="region of interest" description="Disordered" evidence="1">
    <location>
        <begin position="225"/>
        <end position="299"/>
    </location>
</feature>
<evidence type="ECO:0000256" key="1">
    <source>
        <dbReference type="SAM" id="MobiDB-lite"/>
    </source>
</evidence>
<reference evidence="2 3" key="1">
    <citation type="submission" date="2018-04" db="EMBL/GenBank/DDBJ databases">
        <authorList>
            <person name="Vogel A."/>
        </authorList>
    </citation>
    <scope>NUCLEOTIDE SEQUENCE [LARGE SCALE GENOMIC DNA]</scope>
</reference>
<gene>
    <name evidence="2" type="ORF">CCAM_LOCUS21850</name>
</gene>
<dbReference type="OrthoDB" id="851886at2759"/>
<protein>
    <submittedName>
        <fullName evidence="2">Uncharacterized protein</fullName>
    </submittedName>
</protein>
<evidence type="ECO:0000313" key="3">
    <source>
        <dbReference type="Proteomes" id="UP000595140"/>
    </source>
</evidence>
<organism evidence="2 3">
    <name type="scientific">Cuscuta campestris</name>
    <dbReference type="NCBI Taxonomy" id="132261"/>
    <lineage>
        <taxon>Eukaryota</taxon>
        <taxon>Viridiplantae</taxon>
        <taxon>Streptophyta</taxon>
        <taxon>Embryophyta</taxon>
        <taxon>Tracheophyta</taxon>
        <taxon>Spermatophyta</taxon>
        <taxon>Magnoliopsida</taxon>
        <taxon>eudicotyledons</taxon>
        <taxon>Gunneridae</taxon>
        <taxon>Pentapetalae</taxon>
        <taxon>asterids</taxon>
        <taxon>lamiids</taxon>
        <taxon>Solanales</taxon>
        <taxon>Convolvulaceae</taxon>
        <taxon>Cuscuteae</taxon>
        <taxon>Cuscuta</taxon>
        <taxon>Cuscuta subgen. Grammica</taxon>
        <taxon>Cuscuta sect. Cleistogrammica</taxon>
    </lineage>
</organism>
<dbReference type="Proteomes" id="UP000595140">
    <property type="component" value="Unassembled WGS sequence"/>
</dbReference>
<sequence length="320" mass="35945">MDQSQVNNVSRTGSTFNTPVSKPAVSEEGKEIQSSEPVIPQSGILEKKTVEPNINIEDQPDDTTGGIQQKSYADVLKLNQTIQVDLKFIQSDVISGQRVAKLTKDDVIEEYGIWDKAVNWVSGKAVDITKLSDIPIWIQFPNLQMKYWSLSGLSKLGSLVGKPVKRDKATATKAKWNFARIQVEVQAQQICPDKIQFVDEEDRVITQEFAYEWKPVLCDHCNKLGHESQNGRKKEKDRKNQKGGQQKIWVPKQKQGKNEVVEEEEGTGKAMTTRDNIIPTQENGIDQDGFQMASGKKAARRMITEEKGVDPPYGPNLFLT</sequence>
<feature type="compositionally biased region" description="Polar residues" evidence="1">
    <location>
        <begin position="273"/>
        <end position="284"/>
    </location>
</feature>
<accession>A0A484LUT9</accession>
<evidence type="ECO:0000313" key="2">
    <source>
        <dbReference type="EMBL" id="VFQ80074.1"/>
    </source>
</evidence>
<proteinExistence type="predicted"/>
<dbReference type="AlphaFoldDB" id="A0A484LUT9"/>
<name>A0A484LUT9_9ASTE</name>
<feature type="region of interest" description="Disordered" evidence="1">
    <location>
        <begin position="1"/>
        <end position="66"/>
    </location>
</feature>
<dbReference type="PANTHER" id="PTHR33233">
    <property type="entry name" value="ENDONUCLEASE/EXONUCLEASE/PHOSPHATASE"/>
    <property type="match status" value="1"/>
</dbReference>
<feature type="compositionally biased region" description="Polar residues" evidence="1">
    <location>
        <begin position="1"/>
        <end position="20"/>
    </location>
</feature>